<dbReference type="Gene3D" id="3.80.10.10">
    <property type="entry name" value="Ribonuclease Inhibitor"/>
    <property type="match status" value="4"/>
</dbReference>
<dbReference type="PROSITE" id="PS51450">
    <property type="entry name" value="LRR"/>
    <property type="match status" value="2"/>
</dbReference>
<evidence type="ECO:0000313" key="6">
    <source>
        <dbReference type="Proteomes" id="UP000286680"/>
    </source>
</evidence>
<dbReference type="GO" id="GO:0005509">
    <property type="term" value="F:calcium ion binding"/>
    <property type="evidence" value="ECO:0007669"/>
    <property type="project" value="InterPro"/>
</dbReference>
<name>A0AA94EHN8_9GAMM</name>
<keyword evidence="4" id="KW-0732">Signal</keyword>
<dbReference type="InterPro" id="IPR028974">
    <property type="entry name" value="TSP_type-3_rpt"/>
</dbReference>
<feature type="chain" id="PRO_5041644701" description="Leucine rich repeat (LRR) protein" evidence="4">
    <location>
        <begin position="29"/>
        <end position="991"/>
    </location>
</feature>
<proteinExistence type="predicted"/>
<dbReference type="PANTHER" id="PTHR46652:SF3">
    <property type="entry name" value="LEUCINE-RICH REPEAT-CONTAINING PROTEIN 9"/>
    <property type="match status" value="1"/>
</dbReference>
<feature type="region of interest" description="Disordered" evidence="3">
    <location>
        <begin position="831"/>
        <end position="889"/>
    </location>
</feature>
<dbReference type="InterPro" id="IPR001611">
    <property type="entry name" value="Leu-rich_rpt"/>
</dbReference>
<dbReference type="SUPFAM" id="SSF52058">
    <property type="entry name" value="L domain-like"/>
    <property type="match status" value="2"/>
</dbReference>
<dbReference type="InterPro" id="IPR050836">
    <property type="entry name" value="SDS22/Internalin_LRR"/>
</dbReference>
<evidence type="ECO:0000256" key="1">
    <source>
        <dbReference type="ARBA" id="ARBA00022614"/>
    </source>
</evidence>
<feature type="signal peptide" evidence="4">
    <location>
        <begin position="1"/>
        <end position="28"/>
    </location>
</feature>
<sequence>MFLNIRSTSLLGTIVAVGLAFSSAVTQASDFQVQDPNLQTCIDERAASYGYDVPEDFDILNCDNVSSLEGLQQFVNLQSLRLGRSDFNDLSPVNALTRLRYISLTWNSSNDLTALGNNPSLLGIDYLGEQNPTPESMKAIAQLPILNQLEIMSQSDELMDVSDLSALSSLRSLMLSGINVINAQALGALSELRKLNLRRSAFDSTNFLNELTRLSSLDIRDTELTVQEVSELNFLTSLSTSNVDAMSAEVLATMVNLRELFIDGVAHQDVSYLANLTQLEHLKMENWQAPAVNADAIGALWRLESLRVTGAGISDIGFVENLVYLRQLVLHDNQIVDLEPVQELVGLRQLSAWNNQIDDVSPLFLLANSTLLELSENLPTGCAPIDDSYIGSVVRREDLPFSCFEARWGDRVTAIPTDLPDPDLQHCVDLHVAAAGIEHAQRLHELNCSSSSVQSLEGLQQFKYLTSLELTNTSINDFSGVAELEHLQHIDLSLARSEWFTPINSIEFLANKPHLRSARLSNQWIQDISPLVTSPRLRTLSLSEAQFDDFAPIWTLRHLESLSIARQPSLSNNAFAGASNLTQLRNLTLAYAQVSDLTPIAGAMHLQTLSTTGTPIKQVPPLGEMNALSEVFLHQTALTDIDFLAGARNLYSVYVGYSPVIDVSGLQGIETLFYLNFPGTDVAEQTEAFIATAESLPALRYLDVSNTKFSDYSVFGQFDQLIGFFAEGNNIADISFVAEMSNLGILWMSDNQITDLSPLQGFNFYELRLGSNPLRHLHALEGMTNLHDLRLMGTNVTCMSVNAQFSFSYDEIPQACFEALVDSDGDGMPDSFEDRYGFDKNDPSDANADADNDGLSNLEEYLQGTSPLNEDSDSDGILDGDDHEPTKPNSYVTITTRVVPAEAGSIRCDNHEPDVGRTVYCEVTLESGFYVDQWSYDCLEGSKTGLMCSVLANKNIDLVLETKAATEAATRSSGLLILGVLSQPEDEENGQ</sequence>
<reference evidence="6" key="1">
    <citation type="journal article" date="2018" name="Front. Microbiol.">
        <title>Genome-Based Analysis Reveals the Taxonomy and Diversity of the Family Idiomarinaceae.</title>
        <authorList>
            <person name="Liu Y."/>
            <person name="Lai Q."/>
            <person name="Shao Z."/>
        </authorList>
    </citation>
    <scope>NUCLEOTIDE SEQUENCE [LARGE SCALE GENOMIC DNA]</scope>
    <source>
        <strain evidence="6">SN-14</strain>
    </source>
</reference>
<dbReference type="PANTHER" id="PTHR46652">
    <property type="entry name" value="LEUCINE-RICH REPEAT AND IQ DOMAIN-CONTAINING PROTEIN 1-RELATED"/>
    <property type="match status" value="1"/>
</dbReference>
<dbReference type="AlphaFoldDB" id="A0AA94EHN8"/>
<protein>
    <recommendedName>
        <fullName evidence="7">Leucine rich repeat (LRR) protein</fullName>
    </recommendedName>
</protein>
<gene>
    <name evidence="5" type="ORF">CWE23_03970</name>
</gene>
<dbReference type="InterPro" id="IPR032675">
    <property type="entry name" value="LRR_dom_sf"/>
</dbReference>
<feature type="compositionally biased region" description="Basic and acidic residues" evidence="3">
    <location>
        <begin position="832"/>
        <end position="843"/>
    </location>
</feature>
<comment type="caution">
    <text evidence="5">The sequence shown here is derived from an EMBL/GenBank/DDBJ whole genome shotgun (WGS) entry which is preliminary data.</text>
</comment>
<dbReference type="RefSeq" id="WP_126819565.1">
    <property type="nucleotide sequence ID" value="NZ_PIPS01000001.1"/>
</dbReference>
<evidence type="ECO:0000256" key="4">
    <source>
        <dbReference type="SAM" id="SignalP"/>
    </source>
</evidence>
<dbReference type="Proteomes" id="UP000286680">
    <property type="component" value="Unassembled WGS sequence"/>
</dbReference>
<keyword evidence="1" id="KW-0433">Leucine-rich repeat</keyword>
<evidence type="ECO:0008006" key="7">
    <source>
        <dbReference type="Google" id="ProtNLM"/>
    </source>
</evidence>
<evidence type="ECO:0000256" key="2">
    <source>
        <dbReference type="ARBA" id="ARBA00022737"/>
    </source>
</evidence>
<feature type="compositionally biased region" description="Acidic residues" evidence="3">
    <location>
        <begin position="870"/>
        <end position="882"/>
    </location>
</feature>
<keyword evidence="6" id="KW-1185">Reference proteome</keyword>
<evidence type="ECO:0000256" key="3">
    <source>
        <dbReference type="SAM" id="MobiDB-lite"/>
    </source>
</evidence>
<dbReference type="EMBL" id="PIPS01000001">
    <property type="protein sequence ID" value="RUO45185.1"/>
    <property type="molecule type" value="Genomic_DNA"/>
</dbReference>
<accession>A0AA94EHN8</accession>
<evidence type="ECO:0000313" key="5">
    <source>
        <dbReference type="EMBL" id="RUO45185.1"/>
    </source>
</evidence>
<keyword evidence="2" id="KW-0677">Repeat</keyword>
<organism evidence="5 6">
    <name type="scientific">Idiomarina aquatica</name>
    <dbReference type="NCBI Taxonomy" id="1327752"/>
    <lineage>
        <taxon>Bacteria</taxon>
        <taxon>Pseudomonadati</taxon>
        <taxon>Pseudomonadota</taxon>
        <taxon>Gammaproteobacteria</taxon>
        <taxon>Alteromonadales</taxon>
        <taxon>Idiomarinaceae</taxon>
        <taxon>Idiomarina</taxon>
    </lineage>
</organism>
<dbReference type="SUPFAM" id="SSF103647">
    <property type="entry name" value="TSP type-3 repeat"/>
    <property type="match status" value="1"/>
</dbReference>